<keyword evidence="2" id="KW-1185">Reference proteome</keyword>
<organism evidence="1 2">
    <name type="scientific">Ixodes persulcatus</name>
    <name type="common">Taiga tick</name>
    <dbReference type="NCBI Taxonomy" id="34615"/>
    <lineage>
        <taxon>Eukaryota</taxon>
        <taxon>Metazoa</taxon>
        <taxon>Ecdysozoa</taxon>
        <taxon>Arthropoda</taxon>
        <taxon>Chelicerata</taxon>
        <taxon>Arachnida</taxon>
        <taxon>Acari</taxon>
        <taxon>Parasitiformes</taxon>
        <taxon>Ixodida</taxon>
        <taxon>Ixodoidea</taxon>
        <taxon>Ixodidae</taxon>
        <taxon>Ixodinae</taxon>
        <taxon>Ixodes</taxon>
    </lineage>
</organism>
<evidence type="ECO:0000313" key="1">
    <source>
        <dbReference type="EMBL" id="KAG0436232.1"/>
    </source>
</evidence>
<dbReference type="Proteomes" id="UP000805193">
    <property type="component" value="Unassembled WGS sequence"/>
</dbReference>
<proteinExistence type="predicted"/>
<reference evidence="1 2" key="1">
    <citation type="journal article" date="2020" name="Cell">
        <title>Large-Scale Comparative Analyses of Tick Genomes Elucidate Their Genetic Diversity and Vector Capacities.</title>
        <authorList>
            <consortium name="Tick Genome and Microbiome Consortium (TIGMIC)"/>
            <person name="Jia N."/>
            <person name="Wang J."/>
            <person name="Shi W."/>
            <person name="Du L."/>
            <person name="Sun Y."/>
            <person name="Zhan W."/>
            <person name="Jiang J.F."/>
            <person name="Wang Q."/>
            <person name="Zhang B."/>
            <person name="Ji P."/>
            <person name="Bell-Sakyi L."/>
            <person name="Cui X.M."/>
            <person name="Yuan T.T."/>
            <person name="Jiang B.G."/>
            <person name="Yang W.F."/>
            <person name="Lam T.T."/>
            <person name="Chang Q.C."/>
            <person name="Ding S.J."/>
            <person name="Wang X.J."/>
            <person name="Zhu J.G."/>
            <person name="Ruan X.D."/>
            <person name="Zhao L."/>
            <person name="Wei J.T."/>
            <person name="Ye R.Z."/>
            <person name="Que T.C."/>
            <person name="Du C.H."/>
            <person name="Zhou Y.H."/>
            <person name="Cheng J.X."/>
            <person name="Dai P.F."/>
            <person name="Guo W.B."/>
            <person name="Han X.H."/>
            <person name="Huang E.J."/>
            <person name="Li L.F."/>
            <person name="Wei W."/>
            <person name="Gao Y.C."/>
            <person name="Liu J.Z."/>
            <person name="Shao H.Z."/>
            <person name="Wang X."/>
            <person name="Wang C.C."/>
            <person name="Yang T.C."/>
            <person name="Huo Q.B."/>
            <person name="Li W."/>
            <person name="Chen H.Y."/>
            <person name="Chen S.E."/>
            <person name="Zhou L.G."/>
            <person name="Ni X.B."/>
            <person name="Tian J.H."/>
            <person name="Sheng Y."/>
            <person name="Liu T."/>
            <person name="Pan Y.S."/>
            <person name="Xia L.Y."/>
            <person name="Li J."/>
            <person name="Zhao F."/>
            <person name="Cao W.C."/>
        </authorList>
    </citation>
    <scope>NUCLEOTIDE SEQUENCE [LARGE SCALE GENOMIC DNA]</scope>
    <source>
        <strain evidence="1">Iper-2018</strain>
    </source>
</reference>
<evidence type="ECO:0000313" key="2">
    <source>
        <dbReference type="Proteomes" id="UP000805193"/>
    </source>
</evidence>
<accession>A0AC60QPA9</accession>
<gene>
    <name evidence="1" type="ORF">HPB47_018068</name>
</gene>
<comment type="caution">
    <text evidence="1">The sequence shown here is derived from an EMBL/GenBank/DDBJ whole genome shotgun (WGS) entry which is preliminary data.</text>
</comment>
<protein>
    <submittedName>
        <fullName evidence="1">Uncharacterized protein</fullName>
    </submittedName>
</protein>
<name>A0AC60QPA9_IXOPE</name>
<dbReference type="EMBL" id="JABSTQ010007101">
    <property type="protein sequence ID" value="KAG0436232.1"/>
    <property type="molecule type" value="Genomic_DNA"/>
</dbReference>
<sequence>MHEKKKTITDCISLLPLPLFFCCSGLSRSLCLCFALVLRSCGFRRAKGGLGHACSASSCTSYGQDYGRGAPRLAGLPKLKEKVDSMERSVQFLSKQFDDFEKTIKVHDTEIKELKMRVTDLEKKDELSRAANDQLQKEVNDLEFRSRRLNLEVHGIPEVQGENLIETLNKAADKLEGISSGSQRSGERKRIRFRVVRVLLKTSPLEFTLNPNFPARLPFILVNSSIFTGRVLEQVTMALLASQLVFLLVCLAWAGCVIDPQHVKFRGRSRISCGPGLFV</sequence>